<protein>
    <submittedName>
        <fullName evidence="5">PEP-CTERM sorting domain-containing protein</fullName>
    </submittedName>
</protein>
<evidence type="ECO:0000256" key="1">
    <source>
        <dbReference type="SAM" id="MobiDB-lite"/>
    </source>
</evidence>
<keyword evidence="3" id="KW-0732">Signal</keyword>
<accession>A0A6I4U9Q3</accession>
<dbReference type="AlphaFoldDB" id="A0A6I4U9Q3"/>
<keyword evidence="2" id="KW-1133">Transmembrane helix</keyword>
<feature type="domain" description="Ice-binding protein C-terminal" evidence="4">
    <location>
        <begin position="54"/>
        <end position="73"/>
    </location>
</feature>
<sequence length="87" mass="8891">MLHYRGIRIIRGSFMRLLQTALLTASLLVTATSAAAMTRPPSDSGGGNGSGGTAVPEPGALAMMGTGIAGYGAAVALYRRKKRKRGG</sequence>
<feature type="signal peptide" evidence="3">
    <location>
        <begin position="1"/>
        <end position="36"/>
    </location>
</feature>
<keyword evidence="2" id="KW-0812">Transmembrane</keyword>
<evidence type="ECO:0000313" key="5">
    <source>
        <dbReference type="EMBL" id="MXP35871.1"/>
    </source>
</evidence>
<proteinExistence type="predicted"/>
<dbReference type="Proteomes" id="UP000439914">
    <property type="component" value="Unassembled WGS sequence"/>
</dbReference>
<organism evidence="5 6">
    <name type="scientific">Qipengyuania citrea</name>
    <dbReference type="NCBI Taxonomy" id="225971"/>
    <lineage>
        <taxon>Bacteria</taxon>
        <taxon>Pseudomonadati</taxon>
        <taxon>Pseudomonadota</taxon>
        <taxon>Alphaproteobacteria</taxon>
        <taxon>Sphingomonadales</taxon>
        <taxon>Erythrobacteraceae</taxon>
        <taxon>Qipengyuania</taxon>
    </lineage>
</organism>
<feature type="transmembrane region" description="Helical" evidence="2">
    <location>
        <begin position="60"/>
        <end position="78"/>
    </location>
</feature>
<dbReference type="Pfam" id="PF07589">
    <property type="entry name" value="PEP-CTERM"/>
    <property type="match status" value="1"/>
</dbReference>
<dbReference type="NCBIfam" id="TIGR02595">
    <property type="entry name" value="PEP_CTERM"/>
    <property type="match status" value="1"/>
</dbReference>
<evidence type="ECO:0000313" key="6">
    <source>
        <dbReference type="Proteomes" id="UP000439914"/>
    </source>
</evidence>
<gene>
    <name evidence="5" type="ORF">GRI55_08785</name>
</gene>
<feature type="region of interest" description="Disordered" evidence="1">
    <location>
        <begin position="37"/>
        <end position="56"/>
    </location>
</feature>
<dbReference type="EMBL" id="WTYG01000002">
    <property type="protein sequence ID" value="MXP35871.1"/>
    <property type="molecule type" value="Genomic_DNA"/>
</dbReference>
<comment type="caution">
    <text evidence="5">The sequence shown here is derived from an EMBL/GenBank/DDBJ whole genome shotgun (WGS) entry which is preliminary data.</text>
</comment>
<evidence type="ECO:0000259" key="4">
    <source>
        <dbReference type="Pfam" id="PF07589"/>
    </source>
</evidence>
<feature type="chain" id="PRO_5026016453" evidence="3">
    <location>
        <begin position="37"/>
        <end position="87"/>
    </location>
</feature>
<keyword evidence="2" id="KW-0472">Membrane</keyword>
<name>A0A6I4U9Q3_9SPHN</name>
<evidence type="ECO:0000256" key="3">
    <source>
        <dbReference type="SAM" id="SignalP"/>
    </source>
</evidence>
<reference evidence="5 6" key="1">
    <citation type="submission" date="2019-12" db="EMBL/GenBank/DDBJ databases">
        <title>Genomic-based taxomic classification of the family Erythrobacteraceae.</title>
        <authorList>
            <person name="Xu L."/>
        </authorList>
    </citation>
    <scope>NUCLEOTIDE SEQUENCE [LARGE SCALE GENOMIC DNA]</scope>
    <source>
        <strain evidence="5 6">CGMCC 1.8703</strain>
    </source>
</reference>
<evidence type="ECO:0000256" key="2">
    <source>
        <dbReference type="SAM" id="Phobius"/>
    </source>
</evidence>
<dbReference type="InterPro" id="IPR013424">
    <property type="entry name" value="Ice-binding_C"/>
</dbReference>